<evidence type="ECO:0000313" key="1">
    <source>
        <dbReference type="EMBL" id="CAI2361359.1"/>
    </source>
</evidence>
<sequence length="599" mass="69732">MEKRPVLVKKNYSNDSINYTHLCTEMNKIEFEIVLAKNEGHCEILQINDQKQMSQHLIYEIPSKVVVPLKMAGLGERQTYTLEMDGNLRIFEILFQFYESSLIYKMSSSHHFNDSTLIEDLVLVIQISELLDLNQIVDDLLVNTLDPNVSEKNCLYLVDKFYYLLNSRQLGDTSGIFFESFAKILDFCSFNLKHLLKHCRETCNQIFHHKPDLMRTIIEKCIIFHISDSYFNSSSIIDFMIKEGDYASPFELLETERETAIEAENEYLSSNPGIKPSLTWNLTELRRFIMKDTEPFQIDKALWILSISYIPPQDETINVTFTMKPPEMNSLGYPKNTIISVCTSTFQDPSYSPVVLHSLVSNLKSSKMLQKLPSGILEEGDSLKIDAYFKVKYLHSAVMNYISREFSKLCMNNSIKLLLQDELKCLLSNCTDNDTRLYAIAQWTYYNGNESSYNFLCNLDLCEVSIKCLLSVVRDYPNMREDEAFRERLYDIGQQSEEKTSSFIKRFCNDLSFYDTEDVKDIDPYMVKRPEIGTTSRRYMNSIRYKKKTKEKEVSEINCEGQSIKASIKKKINEKNKELSEIDKNISIIEKYLQIQQDC</sequence>
<dbReference type="AlphaFoldDB" id="A0AAD1U6W8"/>
<evidence type="ECO:0000313" key="2">
    <source>
        <dbReference type="Proteomes" id="UP001295684"/>
    </source>
</evidence>
<proteinExistence type="predicted"/>
<keyword evidence="2" id="KW-1185">Reference proteome</keyword>
<comment type="caution">
    <text evidence="1">The sequence shown here is derived from an EMBL/GenBank/DDBJ whole genome shotgun (WGS) entry which is preliminary data.</text>
</comment>
<organism evidence="1 2">
    <name type="scientific">Euplotes crassus</name>
    <dbReference type="NCBI Taxonomy" id="5936"/>
    <lineage>
        <taxon>Eukaryota</taxon>
        <taxon>Sar</taxon>
        <taxon>Alveolata</taxon>
        <taxon>Ciliophora</taxon>
        <taxon>Intramacronucleata</taxon>
        <taxon>Spirotrichea</taxon>
        <taxon>Hypotrichia</taxon>
        <taxon>Euplotida</taxon>
        <taxon>Euplotidae</taxon>
        <taxon>Moneuplotes</taxon>
    </lineage>
</organism>
<name>A0AAD1U6W8_EUPCR</name>
<gene>
    <name evidence="1" type="ORF">ECRASSUSDP1_LOCUS2670</name>
</gene>
<accession>A0AAD1U6W8</accession>
<reference evidence="1" key="1">
    <citation type="submission" date="2023-07" db="EMBL/GenBank/DDBJ databases">
        <authorList>
            <consortium name="AG Swart"/>
            <person name="Singh M."/>
            <person name="Singh A."/>
            <person name="Seah K."/>
            <person name="Emmerich C."/>
        </authorList>
    </citation>
    <scope>NUCLEOTIDE SEQUENCE</scope>
    <source>
        <strain evidence="1">DP1</strain>
    </source>
</reference>
<protein>
    <submittedName>
        <fullName evidence="1">Uncharacterized protein</fullName>
    </submittedName>
</protein>
<dbReference type="Proteomes" id="UP001295684">
    <property type="component" value="Unassembled WGS sequence"/>
</dbReference>
<dbReference type="EMBL" id="CAMPGE010002552">
    <property type="protein sequence ID" value="CAI2361359.1"/>
    <property type="molecule type" value="Genomic_DNA"/>
</dbReference>